<sequence>MDFSEGYIYVDYNSAEASVDDMQEQSQAIAAIIDQMNMDLAELKESWIGDDRDVYTDVQTKWDGAVANIRTLLHNHSGLLNEISAGYRHSERSRTQRWGEIRIGSR</sequence>
<name>A0A917KMX4_9ACTN</name>
<evidence type="ECO:0000313" key="3">
    <source>
        <dbReference type="Proteomes" id="UP000625682"/>
    </source>
</evidence>
<dbReference type="SUPFAM" id="SSF140453">
    <property type="entry name" value="EsxAB dimer-like"/>
    <property type="match status" value="1"/>
</dbReference>
<comment type="caution">
    <text evidence="2">The sequence shown here is derived from an EMBL/GenBank/DDBJ whole genome shotgun (WGS) entry which is preliminary data.</text>
</comment>
<dbReference type="InterPro" id="IPR036689">
    <property type="entry name" value="ESAT-6-like_sf"/>
</dbReference>
<dbReference type="AlphaFoldDB" id="A0A917KMX4"/>
<comment type="similarity">
    <text evidence="1">Belongs to the WXG100 family.</text>
</comment>
<evidence type="ECO:0000256" key="1">
    <source>
        <dbReference type="RuleBase" id="RU362001"/>
    </source>
</evidence>
<keyword evidence="3" id="KW-1185">Reference proteome</keyword>
<dbReference type="InterPro" id="IPR010310">
    <property type="entry name" value="T7SS_ESAT-6-like"/>
</dbReference>
<gene>
    <name evidence="2" type="ORF">GCM10012282_14890</name>
</gene>
<dbReference type="Pfam" id="PF06013">
    <property type="entry name" value="WXG100"/>
    <property type="match status" value="1"/>
</dbReference>
<accession>A0A917KMX4</accession>
<dbReference type="Proteomes" id="UP000625682">
    <property type="component" value="Unassembled WGS sequence"/>
</dbReference>
<proteinExistence type="inferred from homology"/>
<dbReference type="EMBL" id="BMMU01000003">
    <property type="protein sequence ID" value="GGJ19614.1"/>
    <property type="molecule type" value="Genomic_DNA"/>
</dbReference>
<dbReference type="RefSeq" id="WP_189146435.1">
    <property type="nucleotide sequence ID" value="NZ_BAABER010000003.1"/>
</dbReference>
<evidence type="ECO:0000313" key="2">
    <source>
        <dbReference type="EMBL" id="GGJ19614.1"/>
    </source>
</evidence>
<reference evidence="2" key="1">
    <citation type="journal article" date="2014" name="Int. J. Syst. Evol. Microbiol.">
        <title>Complete genome sequence of Corynebacterium casei LMG S-19264T (=DSM 44701T), isolated from a smear-ripened cheese.</title>
        <authorList>
            <consortium name="US DOE Joint Genome Institute (JGI-PGF)"/>
            <person name="Walter F."/>
            <person name="Albersmeier A."/>
            <person name="Kalinowski J."/>
            <person name="Ruckert C."/>
        </authorList>
    </citation>
    <scope>NUCLEOTIDE SEQUENCE</scope>
    <source>
        <strain evidence="2">CGMCC 4.7272</strain>
    </source>
</reference>
<protein>
    <recommendedName>
        <fullName evidence="1">ESAT-6-like protein</fullName>
    </recommendedName>
</protein>
<dbReference type="Gene3D" id="1.10.287.1060">
    <property type="entry name" value="ESAT-6-like"/>
    <property type="match status" value="1"/>
</dbReference>
<organism evidence="2 3">
    <name type="scientific">Streptomyces lacrimifluminis</name>
    <dbReference type="NCBI Taxonomy" id="1500077"/>
    <lineage>
        <taxon>Bacteria</taxon>
        <taxon>Bacillati</taxon>
        <taxon>Actinomycetota</taxon>
        <taxon>Actinomycetes</taxon>
        <taxon>Kitasatosporales</taxon>
        <taxon>Streptomycetaceae</taxon>
        <taxon>Streptomyces</taxon>
    </lineage>
</organism>
<dbReference type="NCBIfam" id="TIGR03930">
    <property type="entry name" value="WXG100_ESAT6"/>
    <property type="match status" value="1"/>
</dbReference>
<reference evidence="2" key="2">
    <citation type="submission" date="2020-09" db="EMBL/GenBank/DDBJ databases">
        <authorList>
            <person name="Sun Q."/>
            <person name="Zhou Y."/>
        </authorList>
    </citation>
    <scope>NUCLEOTIDE SEQUENCE</scope>
    <source>
        <strain evidence="2">CGMCC 4.7272</strain>
    </source>
</reference>